<name>A0ABW4I3F2_9SPHN</name>
<dbReference type="PANTHER" id="PTHR12815:SF23">
    <property type="entry name" value="OUTER MEMBRANE PROTEIN ASSEMBLY FACTOR BAMA"/>
    <property type="match status" value="1"/>
</dbReference>
<evidence type="ECO:0000256" key="5">
    <source>
        <dbReference type="ARBA" id="ARBA00022737"/>
    </source>
</evidence>
<organism evidence="11 12">
    <name type="scientific">Sphingomonas tabacisoli</name>
    <dbReference type="NCBI Taxonomy" id="2249466"/>
    <lineage>
        <taxon>Bacteria</taxon>
        <taxon>Pseudomonadati</taxon>
        <taxon>Pseudomonadota</taxon>
        <taxon>Alphaproteobacteria</taxon>
        <taxon>Sphingomonadales</taxon>
        <taxon>Sphingomonadaceae</taxon>
        <taxon>Sphingomonas</taxon>
    </lineage>
</organism>
<dbReference type="Gene3D" id="3.10.20.310">
    <property type="entry name" value="membrane protein fhac"/>
    <property type="match status" value="5"/>
</dbReference>
<sequence length="895" mass="99632" precursor="true">MFRNRPIPVLLAGTMLATFSMPLAAQTRQPVTDQAPPAQPAQAPVLPTGDVITQINVVGSQRIEPDTVRSYLKLRPGDLYTAEKGDQAIKDLFATELFADVTVREASGVVTIEVKENPVVNRIIFEGNKRLKEDKILKEIRLAPRQIFTRSKVRADVARIIELYRRQGRYAATVDPQMVTLDQNRVDVVYSIVEGSKSRVEQINIIGNEKFKDGRLRHEMATKQARLTSFFSSNTSFDPDRLAYDQQKLRQFYLTQGYADFRVVSAIAELTPDKRDFIITYVVEEGQRYKFGDVKVESDLRDFKPDFAKSIVPMKKGDWYNAKQVEDTVNGLNETAGLLGYAFAEADPEFDRDPEKKVMNLTFRLAETPRVYVERININGNTITQDKVVRREFRLQEGDPFNTFQVKRSKDRIQSLGYFQEKFEIDQKPGSTPDRVVLEANLEEKPTGSLSLSAGYSSLERFLVNASIEQTNFRGLGQSLSASVNYSRYSKSVELGFTEPYFLDKNIALGGNVFRRDYNSFNFINGNQRNNTYSQVQTGLGLRLGVPVTEYTQLQLRYGLSKDDVSLDKLTYYTNGQCDPLLAGRYLCDAIGNRLTSSLGYSLAYNTTDNGLRPTKGNKLVLSQDFAGLGGSVKYLKTVISADHYTNLGRGFVVNFSAQGGYIHSFEGTRRDASGAEVDPVRLVDRFYLGQPQMRGFDIRGIGPRVQRLPYKYNSDGTPAKDANGNFILDPTRKTLLADDSLGGRAYYLGHIEMQIPLGSGARELGLRPSVFVDIGSVFGVKRPTTLTLPPGSAALTRDILDASGNKQCLGADGTTLSVRPASGTCPTGTTNYAQTIPAFSEVFLGDTPKPRVSVGFGVNWNSPFGPFRIDIAKALVKYKGDDTQLVTFNVGTQF</sequence>
<keyword evidence="6 8" id="KW-0472">Membrane</keyword>
<keyword evidence="5 8" id="KW-0677">Repeat</keyword>
<dbReference type="Proteomes" id="UP001597115">
    <property type="component" value="Unassembled WGS sequence"/>
</dbReference>
<evidence type="ECO:0000256" key="7">
    <source>
        <dbReference type="ARBA" id="ARBA00023237"/>
    </source>
</evidence>
<feature type="chain" id="PRO_5044947469" description="Outer membrane protein assembly factor BamA" evidence="8">
    <location>
        <begin position="26"/>
        <end position="895"/>
    </location>
</feature>
<comment type="caution">
    <text evidence="11">The sequence shown here is derived from an EMBL/GenBank/DDBJ whole genome shotgun (WGS) entry which is preliminary data.</text>
</comment>
<feature type="domain" description="POTRA" evidence="10">
    <location>
        <begin position="50"/>
        <end position="117"/>
    </location>
</feature>
<feature type="signal peptide" evidence="8">
    <location>
        <begin position="1"/>
        <end position="25"/>
    </location>
</feature>
<dbReference type="InterPro" id="IPR010827">
    <property type="entry name" value="BamA/TamA_POTRA"/>
</dbReference>
<evidence type="ECO:0000256" key="6">
    <source>
        <dbReference type="ARBA" id="ARBA00023136"/>
    </source>
</evidence>
<dbReference type="PANTHER" id="PTHR12815">
    <property type="entry name" value="SORTING AND ASSEMBLY MACHINERY SAMM50 PROTEIN FAMILY MEMBER"/>
    <property type="match status" value="1"/>
</dbReference>
<feature type="domain" description="POTRA" evidence="10">
    <location>
        <begin position="371"/>
        <end position="445"/>
    </location>
</feature>
<comment type="similarity">
    <text evidence="8">Belongs to the BamA family.</text>
</comment>
<evidence type="ECO:0000259" key="10">
    <source>
        <dbReference type="PROSITE" id="PS51779"/>
    </source>
</evidence>
<keyword evidence="2 8" id="KW-1134">Transmembrane beta strand</keyword>
<keyword evidence="7 8" id="KW-0998">Cell outer membrane</keyword>
<dbReference type="NCBIfam" id="TIGR03303">
    <property type="entry name" value="OM_YaeT"/>
    <property type="match status" value="1"/>
</dbReference>
<accession>A0ABW4I3F2</accession>
<dbReference type="HAMAP" id="MF_01430">
    <property type="entry name" value="OM_assembly_BamA"/>
    <property type="match status" value="1"/>
</dbReference>
<evidence type="ECO:0000256" key="2">
    <source>
        <dbReference type="ARBA" id="ARBA00022452"/>
    </source>
</evidence>
<evidence type="ECO:0000256" key="4">
    <source>
        <dbReference type="ARBA" id="ARBA00022729"/>
    </source>
</evidence>
<reference evidence="12" key="1">
    <citation type="journal article" date="2019" name="Int. J. Syst. Evol. Microbiol.">
        <title>The Global Catalogue of Microorganisms (GCM) 10K type strain sequencing project: providing services to taxonomists for standard genome sequencing and annotation.</title>
        <authorList>
            <consortium name="The Broad Institute Genomics Platform"/>
            <consortium name="The Broad Institute Genome Sequencing Center for Infectious Disease"/>
            <person name="Wu L."/>
            <person name="Ma J."/>
        </authorList>
    </citation>
    <scope>NUCLEOTIDE SEQUENCE [LARGE SCALE GENOMIC DNA]</scope>
    <source>
        <strain evidence="12">CGMCC 1.16275</strain>
    </source>
</reference>
<comment type="subunit">
    <text evidence="8">Part of the Bam complex.</text>
</comment>
<evidence type="ECO:0000256" key="1">
    <source>
        <dbReference type="ARBA" id="ARBA00004370"/>
    </source>
</evidence>
<comment type="subcellular location">
    <subcellularLocation>
        <location evidence="8">Cell outer membrane</location>
    </subcellularLocation>
    <subcellularLocation>
        <location evidence="1">Membrane</location>
    </subcellularLocation>
</comment>
<dbReference type="PROSITE" id="PS51779">
    <property type="entry name" value="POTRA"/>
    <property type="match status" value="4"/>
</dbReference>
<gene>
    <name evidence="8 11" type="primary">bamA</name>
    <name evidence="11" type="ORF">ACFSCW_08970</name>
</gene>
<dbReference type="Pfam" id="PF07244">
    <property type="entry name" value="POTRA"/>
    <property type="match status" value="5"/>
</dbReference>
<dbReference type="InterPro" id="IPR034746">
    <property type="entry name" value="POTRA"/>
</dbReference>
<keyword evidence="4 8" id="KW-0732">Signal</keyword>
<comment type="function">
    <text evidence="8">Part of the outer membrane protein assembly complex, which is involved in assembly and insertion of beta-barrel proteins into the outer membrane.</text>
</comment>
<evidence type="ECO:0000256" key="3">
    <source>
        <dbReference type="ARBA" id="ARBA00022692"/>
    </source>
</evidence>
<evidence type="ECO:0000313" key="12">
    <source>
        <dbReference type="Proteomes" id="UP001597115"/>
    </source>
</evidence>
<feature type="domain" description="POTRA" evidence="10">
    <location>
        <begin position="198"/>
        <end position="286"/>
    </location>
</feature>
<dbReference type="InterPro" id="IPR023707">
    <property type="entry name" value="OM_assembly_BamA"/>
</dbReference>
<dbReference type="RefSeq" id="WP_380890070.1">
    <property type="nucleotide sequence ID" value="NZ_JBHUDY010000001.1"/>
</dbReference>
<dbReference type="EMBL" id="JBHUDY010000001">
    <property type="protein sequence ID" value="MFD1611931.1"/>
    <property type="molecule type" value="Genomic_DNA"/>
</dbReference>
<keyword evidence="12" id="KW-1185">Reference proteome</keyword>
<evidence type="ECO:0000256" key="9">
    <source>
        <dbReference type="NCBIfam" id="TIGR03303"/>
    </source>
</evidence>
<proteinExistence type="inferred from homology"/>
<protein>
    <recommendedName>
        <fullName evidence="8 9">Outer membrane protein assembly factor BamA</fullName>
    </recommendedName>
</protein>
<dbReference type="Gene3D" id="2.40.160.50">
    <property type="entry name" value="membrane protein fhac: a member of the omp85/tpsb transporter family"/>
    <property type="match status" value="1"/>
</dbReference>
<feature type="domain" description="POTRA" evidence="10">
    <location>
        <begin position="118"/>
        <end position="195"/>
    </location>
</feature>
<dbReference type="InterPro" id="IPR039910">
    <property type="entry name" value="D15-like"/>
</dbReference>
<dbReference type="Pfam" id="PF01103">
    <property type="entry name" value="Omp85"/>
    <property type="match status" value="1"/>
</dbReference>
<dbReference type="InterPro" id="IPR000184">
    <property type="entry name" value="Bac_surfAg_D15"/>
</dbReference>
<dbReference type="PIRSF" id="PIRSF006076">
    <property type="entry name" value="OM_assembly_OMP85"/>
    <property type="match status" value="1"/>
</dbReference>
<evidence type="ECO:0000256" key="8">
    <source>
        <dbReference type="HAMAP-Rule" id="MF_01430"/>
    </source>
</evidence>
<keyword evidence="3 8" id="KW-0812">Transmembrane</keyword>
<evidence type="ECO:0000313" key="11">
    <source>
        <dbReference type="EMBL" id="MFD1611931.1"/>
    </source>
</evidence>